<dbReference type="Proteomes" id="UP000614996">
    <property type="component" value="Unassembled WGS sequence"/>
</dbReference>
<dbReference type="EMBL" id="BOPO01000002">
    <property type="protein sequence ID" value="GIL24960.1"/>
    <property type="molecule type" value="Genomic_DNA"/>
</dbReference>
<comment type="caution">
    <text evidence="1">The sequence shown here is derived from an EMBL/GenBank/DDBJ whole genome shotgun (WGS) entry which is preliminary data.</text>
</comment>
<evidence type="ECO:0000313" key="1">
    <source>
        <dbReference type="EMBL" id="GIL24960.1"/>
    </source>
</evidence>
<organism evidence="1 2">
    <name type="scientific">Actinocatenispora comari</name>
    <dbReference type="NCBI Taxonomy" id="2807577"/>
    <lineage>
        <taxon>Bacteria</taxon>
        <taxon>Bacillati</taxon>
        <taxon>Actinomycetota</taxon>
        <taxon>Actinomycetes</taxon>
        <taxon>Micromonosporales</taxon>
        <taxon>Micromonosporaceae</taxon>
        <taxon>Actinocatenispora</taxon>
    </lineage>
</organism>
<keyword evidence="2" id="KW-1185">Reference proteome</keyword>
<proteinExistence type="predicted"/>
<sequence length="94" mass="10419">MTKAVVSSDRRTLTLTYWQSNQSCGEQWRGHHTLVSGQFAVWMSQDSTAAPGRVTCAHTPILCRAHCDHTATLRLASPLGERAVYDAYTGKRLV</sequence>
<protein>
    <submittedName>
        <fullName evidence="1">Uncharacterized protein</fullName>
    </submittedName>
</protein>
<accession>A0A8J4A6E3</accession>
<name>A0A8J4A6E3_9ACTN</name>
<dbReference type="AlphaFoldDB" id="A0A8J4A6E3"/>
<evidence type="ECO:0000313" key="2">
    <source>
        <dbReference type="Proteomes" id="UP000614996"/>
    </source>
</evidence>
<gene>
    <name evidence="1" type="ORF">NUM_02150</name>
</gene>
<reference evidence="2" key="1">
    <citation type="journal article" date="2021" name="Int. J. Syst. Evol. Microbiol.">
        <title>Actinocatenispora comari sp. nov., an endophytic actinomycete isolated from aerial parts of Comarum salesowianum.</title>
        <authorList>
            <person name="Oyunbileg N."/>
            <person name="Iizaka Y."/>
            <person name="Hamada M."/>
            <person name="Davaapurev B.O."/>
            <person name="Fukumoto A."/>
            <person name="Tsetseg B."/>
            <person name="Kato F."/>
            <person name="Tamura T."/>
            <person name="Batkhuu J."/>
            <person name="Anzai Y."/>
        </authorList>
    </citation>
    <scope>NUCLEOTIDE SEQUENCE [LARGE SCALE GENOMIC DNA]</scope>
    <source>
        <strain evidence="2">NUM-2625</strain>
    </source>
</reference>